<evidence type="ECO:0000256" key="2">
    <source>
        <dbReference type="SAM" id="MobiDB-lite"/>
    </source>
</evidence>
<dbReference type="PROSITE" id="PS00498">
    <property type="entry name" value="TYROSINASE_2"/>
    <property type="match status" value="1"/>
</dbReference>
<name>G2QRA5_THETT</name>
<keyword evidence="3" id="KW-0732">Signal</keyword>
<dbReference type="Pfam" id="PF00264">
    <property type="entry name" value="Tyrosinase"/>
    <property type="match status" value="1"/>
</dbReference>
<feature type="signal peptide" evidence="3">
    <location>
        <begin position="1"/>
        <end position="17"/>
    </location>
</feature>
<accession>G2QRA5</accession>
<reference evidence="5 6" key="1">
    <citation type="journal article" date="2011" name="Nat. Biotechnol.">
        <title>Comparative genomic analysis of the thermophilic biomass-degrading fungi Myceliophthora thermophila and Thielavia terrestris.</title>
        <authorList>
            <person name="Berka R.M."/>
            <person name="Grigoriev I.V."/>
            <person name="Otillar R."/>
            <person name="Salamov A."/>
            <person name="Grimwood J."/>
            <person name="Reid I."/>
            <person name="Ishmael N."/>
            <person name="John T."/>
            <person name="Darmond C."/>
            <person name="Moisan M.-C."/>
            <person name="Henrissat B."/>
            <person name="Coutinho P.M."/>
            <person name="Lombard V."/>
            <person name="Natvig D.O."/>
            <person name="Lindquist E."/>
            <person name="Schmutz J."/>
            <person name="Lucas S."/>
            <person name="Harris P."/>
            <person name="Powlowski J."/>
            <person name="Bellemare A."/>
            <person name="Taylor D."/>
            <person name="Butler G."/>
            <person name="de Vries R.P."/>
            <person name="Allijn I.E."/>
            <person name="van den Brink J."/>
            <person name="Ushinsky S."/>
            <person name="Storms R."/>
            <person name="Powell A.J."/>
            <person name="Paulsen I.T."/>
            <person name="Elbourne L.D.H."/>
            <person name="Baker S.E."/>
            <person name="Magnuson J."/>
            <person name="LaBoissiere S."/>
            <person name="Clutterbuck A.J."/>
            <person name="Martinez D."/>
            <person name="Wogulis M."/>
            <person name="de Leon A.L."/>
            <person name="Rey M.W."/>
            <person name="Tsang A."/>
        </authorList>
    </citation>
    <scope>NUCLEOTIDE SEQUENCE [LARGE SCALE GENOMIC DNA]</scope>
    <source>
        <strain evidence="6">ATCC 38088 / NRRL 8126</strain>
    </source>
</reference>
<dbReference type="InterPro" id="IPR050316">
    <property type="entry name" value="Tyrosinase/Hemocyanin"/>
</dbReference>
<evidence type="ECO:0000259" key="4">
    <source>
        <dbReference type="PROSITE" id="PS00498"/>
    </source>
</evidence>
<dbReference type="AlphaFoldDB" id="G2QRA5"/>
<evidence type="ECO:0000313" key="6">
    <source>
        <dbReference type="Proteomes" id="UP000008181"/>
    </source>
</evidence>
<keyword evidence="6" id="KW-1185">Reference proteome</keyword>
<proteinExistence type="predicted"/>
<feature type="compositionally biased region" description="Polar residues" evidence="2">
    <location>
        <begin position="378"/>
        <end position="396"/>
    </location>
</feature>
<dbReference type="InterPro" id="IPR008922">
    <property type="entry name" value="Di-copper_centre_dom_sf"/>
</dbReference>
<feature type="region of interest" description="Disordered" evidence="2">
    <location>
        <begin position="375"/>
        <end position="396"/>
    </location>
</feature>
<dbReference type="STRING" id="578455.G2QRA5"/>
<evidence type="ECO:0000256" key="3">
    <source>
        <dbReference type="SAM" id="SignalP"/>
    </source>
</evidence>
<sequence>MWRLAMRLAAALSCAGAQPSPTPTAAAPFSRGWRQDWLRQFTGRLPERLNINTLWARGGPQWDLYVLTLSELQALHETDELSFGITEIHGFPHSAWNGVGHVDGAPITRFCPHGQVLVFHAVRIAGQYPPDLLPEYVAAAQTLRHHYWDRASDPTLPPAICESTVTVRAPCGISEIANPLYSYLSQRPAVESGFGGFLATRPHTIRCLGDGSTPSSVTDSNTHMSSIAEDLTSEVYDIFARTKAFDSIGWRVSSFEYPHNRVHMWAVCNRTFSDVNWTAFDPVFMLHHCNLDQLVAMWQVVNSREAIFTVTANSTGRYVTLKITTESADSPLKPFYDQNINFHTSSSVANITTFGYTYPEMPEWKMPPEARAGHARAQVNSLYSRSENVSTSRRPS</sequence>
<dbReference type="PANTHER" id="PTHR11474:SF131">
    <property type="entry name" value="TYROSINASE COPPER-BINDING DOMAIN-CONTAINING PROTEIN"/>
    <property type="match status" value="1"/>
</dbReference>
<evidence type="ECO:0000313" key="5">
    <source>
        <dbReference type="EMBL" id="AEO64157.1"/>
    </source>
</evidence>
<dbReference type="OrthoDB" id="6132182at2759"/>
<dbReference type="KEGG" id="ttt:THITE_62739"/>
<dbReference type="RefSeq" id="XP_003650493.1">
    <property type="nucleotide sequence ID" value="XM_003650445.1"/>
</dbReference>
<keyword evidence="1" id="KW-0479">Metal-binding</keyword>
<dbReference type="HOGENOM" id="CLU_696735_0_0_1"/>
<dbReference type="InterPro" id="IPR002227">
    <property type="entry name" value="Tyrosinase_Cu-bd"/>
</dbReference>
<dbReference type="GO" id="GO:0016491">
    <property type="term" value="F:oxidoreductase activity"/>
    <property type="evidence" value="ECO:0007669"/>
    <property type="project" value="InterPro"/>
</dbReference>
<organism evidence="5 6">
    <name type="scientific">Thermothielavioides terrestris (strain ATCC 38088 / NRRL 8126)</name>
    <name type="common">Thielavia terrestris</name>
    <dbReference type="NCBI Taxonomy" id="578455"/>
    <lineage>
        <taxon>Eukaryota</taxon>
        <taxon>Fungi</taxon>
        <taxon>Dikarya</taxon>
        <taxon>Ascomycota</taxon>
        <taxon>Pezizomycotina</taxon>
        <taxon>Sordariomycetes</taxon>
        <taxon>Sordariomycetidae</taxon>
        <taxon>Sordariales</taxon>
        <taxon>Chaetomiaceae</taxon>
        <taxon>Thermothielavioides</taxon>
        <taxon>Thermothielavioides terrestris</taxon>
    </lineage>
</organism>
<dbReference type="eggNOG" id="ENOG502RF2C">
    <property type="taxonomic scope" value="Eukaryota"/>
</dbReference>
<dbReference type="SUPFAM" id="SSF48056">
    <property type="entry name" value="Di-copper centre-containing domain"/>
    <property type="match status" value="1"/>
</dbReference>
<dbReference type="Gene3D" id="1.10.1280.10">
    <property type="entry name" value="Di-copper center containing domain from catechol oxidase"/>
    <property type="match status" value="1"/>
</dbReference>
<protein>
    <recommendedName>
        <fullName evidence="4">Tyrosinase copper-binding domain-containing protein</fullName>
    </recommendedName>
</protein>
<dbReference type="Proteomes" id="UP000008181">
    <property type="component" value="Chromosome 1"/>
</dbReference>
<dbReference type="EMBL" id="CP003009">
    <property type="protein sequence ID" value="AEO64157.1"/>
    <property type="molecule type" value="Genomic_DNA"/>
</dbReference>
<evidence type="ECO:0000256" key="1">
    <source>
        <dbReference type="ARBA" id="ARBA00022723"/>
    </source>
</evidence>
<dbReference type="GeneID" id="11517061"/>
<feature type="domain" description="Tyrosinase copper-binding" evidence="4">
    <location>
        <begin position="281"/>
        <end position="292"/>
    </location>
</feature>
<gene>
    <name evidence="5" type="ORF">THITE_62739</name>
</gene>
<dbReference type="GO" id="GO:0046872">
    <property type="term" value="F:metal ion binding"/>
    <property type="evidence" value="ECO:0007669"/>
    <property type="project" value="UniProtKB-KW"/>
</dbReference>
<feature type="chain" id="PRO_5003435863" description="Tyrosinase copper-binding domain-containing protein" evidence="3">
    <location>
        <begin position="18"/>
        <end position="396"/>
    </location>
</feature>
<dbReference type="PANTHER" id="PTHR11474">
    <property type="entry name" value="TYROSINASE FAMILY MEMBER"/>
    <property type="match status" value="1"/>
</dbReference>